<sequence>MPQRERLCVELGEMRPGWDQWCARRGMTVGEGVRQLMASALRADAVDTDIRAEANLRWSAVGVPRARIEIRLTLAEQEAVERRAVVSGLTSNRWIVALIRAQFMKEPQFGVQEMQVLTDSNRHLAAINRWLGQIARDGSLADIGRNGGGNMDAIRDVIDVHLRAVAAVIRANLDRWSR</sequence>
<keyword evidence="2" id="KW-1185">Reference proteome</keyword>
<gene>
    <name evidence="1" type="ORF">F6X42_05085</name>
</gene>
<comment type="caution">
    <text evidence="1">The sequence shown here is derived from an EMBL/GenBank/DDBJ whole genome shotgun (WGS) entry which is preliminary data.</text>
</comment>
<reference evidence="1 2" key="1">
    <citation type="submission" date="2019-09" db="EMBL/GenBank/DDBJ databases">
        <title>Paraburkholderia podalyriae sp. nov., A South African Podalyria-associated rhizobium.</title>
        <authorList>
            <person name="Mavima L."/>
            <person name="Beukes C.W."/>
            <person name="Palmer M."/>
            <person name="De Meyer S.E."/>
            <person name="James E.K."/>
            <person name="Maluk M."/>
            <person name="Avontuur J.R."/>
            <person name="Chan W.Y."/>
            <person name="Venter S.N."/>
            <person name="Steenkamp E.T."/>
        </authorList>
    </citation>
    <scope>NUCLEOTIDE SEQUENCE [LARGE SCALE GENOMIC DNA]</scope>
    <source>
        <strain evidence="1 2">WC7.3b</strain>
    </source>
</reference>
<evidence type="ECO:0000313" key="1">
    <source>
        <dbReference type="EMBL" id="MBC8746024.1"/>
    </source>
</evidence>
<proteinExistence type="predicted"/>
<dbReference type="Proteomes" id="UP000736373">
    <property type="component" value="Unassembled WGS sequence"/>
</dbReference>
<dbReference type="RefSeq" id="WP_187633134.1">
    <property type="nucleotide sequence ID" value="NZ_VZQQ01000003.1"/>
</dbReference>
<accession>A0ABR7PI62</accession>
<evidence type="ECO:0000313" key="2">
    <source>
        <dbReference type="Proteomes" id="UP000736373"/>
    </source>
</evidence>
<protein>
    <submittedName>
        <fullName evidence="1">Plasmid stabilization protein</fullName>
    </submittedName>
</protein>
<dbReference type="EMBL" id="VZQQ01000003">
    <property type="protein sequence ID" value="MBC8746024.1"/>
    <property type="molecule type" value="Genomic_DNA"/>
</dbReference>
<name>A0ABR7PI62_9BURK</name>
<organism evidence="1 2">
    <name type="scientific">Paraburkholderia podalyriae</name>
    <dbReference type="NCBI Taxonomy" id="1938811"/>
    <lineage>
        <taxon>Bacteria</taxon>
        <taxon>Pseudomonadati</taxon>
        <taxon>Pseudomonadota</taxon>
        <taxon>Betaproteobacteria</taxon>
        <taxon>Burkholderiales</taxon>
        <taxon>Burkholderiaceae</taxon>
        <taxon>Paraburkholderia</taxon>
    </lineage>
</organism>